<accession>A0A248LF80</accession>
<dbReference type="RefSeq" id="WP_088859761.1">
    <property type="nucleotide sequence ID" value="NZ_CP022115.1"/>
</dbReference>
<proteinExistence type="predicted"/>
<reference evidence="2" key="1">
    <citation type="submission" date="2017-06" db="EMBL/GenBank/DDBJ databases">
        <title>Whole genome sequence of Laribacter hongkongensis LHGZ1.</title>
        <authorList>
            <person name="Chen D."/>
            <person name="Wu H."/>
            <person name="Chen J."/>
        </authorList>
    </citation>
    <scope>NUCLEOTIDE SEQUENCE [LARGE SCALE GENOMIC DNA]</scope>
    <source>
        <strain evidence="2">LHGZ1</strain>
    </source>
</reference>
<evidence type="ECO:0000313" key="1">
    <source>
        <dbReference type="EMBL" id="ASJ22833.1"/>
    </source>
</evidence>
<gene>
    <name evidence="1" type="ORF">LHGZ1_0002</name>
</gene>
<protein>
    <submittedName>
        <fullName evidence="1">Uncharacterized protein</fullName>
    </submittedName>
</protein>
<sequence>MRPIKASSSLPGDPFLPNRFIFGDAVDENGLEEFEYMVHTEHPAFICRILPQDLDFRGSGGEDFRSAMLFDEAENVSYYACNDGLTLTDFNFFTDAEPTAGELKKICDQGIATYWKIDEAYKKREAEPLHRLRVLQREAGVADRAGQLACELAEAARSAVDNPVQELKLASEVQSALNGNEPRILTEAQLSLRDAPAARKLLLERARALISLPDVVRPDGSFKPYELWAIPLMYTVGHAGDNWYLPGLADVEQVLREQFRLAPKVTLQVSPVLFTHEWLRDSGCQTLVHVAAALDAGEAVAPEEPESMLRRYEEDRQRFLPRLTLNWIVFAVERGALQKAQVNDELLLDALMPVVESAMGSAIDYGEATLFAPQPLWQALSSGVEEYNAKRLMFAAALVEKNIGLAEIDARVEYRPEALAWWLTFHRRSDGEMLTGFAWLVTPDLAPDREAALDELRAVLERLGLSLEPPRDGRH</sequence>
<organism evidence="1 2">
    <name type="scientific">Laribacter hongkongensis</name>
    <dbReference type="NCBI Taxonomy" id="168471"/>
    <lineage>
        <taxon>Bacteria</taxon>
        <taxon>Pseudomonadati</taxon>
        <taxon>Pseudomonadota</taxon>
        <taxon>Betaproteobacteria</taxon>
        <taxon>Neisseriales</taxon>
        <taxon>Aquaspirillaceae</taxon>
        <taxon>Laribacter</taxon>
    </lineage>
</organism>
<name>A0A248LF80_9NEIS</name>
<dbReference type="EMBL" id="CP022115">
    <property type="protein sequence ID" value="ASJ22833.1"/>
    <property type="molecule type" value="Genomic_DNA"/>
</dbReference>
<dbReference type="Proteomes" id="UP000197424">
    <property type="component" value="Chromosome"/>
</dbReference>
<dbReference type="OrthoDB" id="8964242at2"/>
<dbReference type="AlphaFoldDB" id="A0A248LF80"/>
<evidence type="ECO:0000313" key="2">
    <source>
        <dbReference type="Proteomes" id="UP000197424"/>
    </source>
</evidence>
<dbReference type="CDD" id="cd22214">
    <property type="entry name" value="AcrIIC2"/>
    <property type="match status" value="1"/>
</dbReference>